<reference evidence="2 3" key="1">
    <citation type="journal article" date="2014" name="Genome Biol. Evol.">
        <title>The secreted proteins of Achlya hypogyna and Thraustotheca clavata identify the ancestral oomycete secretome and reveal gene acquisitions by horizontal gene transfer.</title>
        <authorList>
            <person name="Misner I."/>
            <person name="Blouin N."/>
            <person name="Leonard G."/>
            <person name="Richards T.A."/>
            <person name="Lane C.E."/>
        </authorList>
    </citation>
    <scope>NUCLEOTIDE SEQUENCE [LARGE SCALE GENOMIC DNA]</scope>
    <source>
        <strain evidence="2 3">ATCC 34112</strain>
    </source>
</reference>
<sequence length="362" mass="40995">MDESVELQHQVSVLEAELIQLRRRKRKIPWREVAVIQGTELQLALNENKRLKEALHEQTTMASDLQKAMIKAQEFQVEEWKCQRLPFDCIRWMDGIEKMLAEDYDHTNSLLIRHGLCDILEEIEKTQVKRLADGSVASIDKKVHILFPNESIENVTEICTELLTTDKGLGQLIKGTQWQALDALDSSLVEKNGLIYLTGSAKVPGGVSHGLQGNIAVQRFLEPNRVVFIFRSVLEDKRYPIKHDNVPMYIHNEVGWVVIEPDREKHGISIKSIVSCTPNLHTPNLSPVCPLAAYSASPPVLHPITKTMMRGCVNMYRQPNRCLTELIVRGLLDRIGIYEQGNEPSGVSQVKLPRAPTIHLVI</sequence>
<comment type="caution">
    <text evidence="2">The sequence shown here is derived from an EMBL/GenBank/DDBJ whole genome shotgun (WGS) entry which is preliminary data.</text>
</comment>
<protein>
    <submittedName>
        <fullName evidence="2">Uncharacterized protein</fullName>
    </submittedName>
</protein>
<organism evidence="2 3">
    <name type="scientific">Thraustotheca clavata</name>
    <dbReference type="NCBI Taxonomy" id="74557"/>
    <lineage>
        <taxon>Eukaryota</taxon>
        <taxon>Sar</taxon>
        <taxon>Stramenopiles</taxon>
        <taxon>Oomycota</taxon>
        <taxon>Saprolegniomycetes</taxon>
        <taxon>Saprolegniales</taxon>
        <taxon>Achlyaceae</taxon>
        <taxon>Thraustotheca</taxon>
    </lineage>
</organism>
<evidence type="ECO:0000256" key="1">
    <source>
        <dbReference type="SAM" id="Coils"/>
    </source>
</evidence>
<proteinExistence type="predicted"/>
<keyword evidence="1" id="KW-0175">Coiled coil</keyword>
<dbReference type="EMBL" id="JNBS01003030">
    <property type="protein sequence ID" value="OQR88750.1"/>
    <property type="molecule type" value="Genomic_DNA"/>
</dbReference>
<dbReference type="Proteomes" id="UP000243217">
    <property type="component" value="Unassembled WGS sequence"/>
</dbReference>
<evidence type="ECO:0000313" key="2">
    <source>
        <dbReference type="EMBL" id="OQR88750.1"/>
    </source>
</evidence>
<keyword evidence="3" id="KW-1185">Reference proteome</keyword>
<dbReference type="AlphaFoldDB" id="A0A1V9YT19"/>
<accession>A0A1V9YT19</accession>
<gene>
    <name evidence="2" type="ORF">THRCLA_10123</name>
</gene>
<feature type="coiled-coil region" evidence="1">
    <location>
        <begin position="4"/>
        <end position="68"/>
    </location>
</feature>
<dbReference type="OrthoDB" id="60421at2759"/>
<evidence type="ECO:0000313" key="3">
    <source>
        <dbReference type="Proteomes" id="UP000243217"/>
    </source>
</evidence>
<name>A0A1V9YT19_9STRA</name>